<dbReference type="InterPro" id="IPR008160">
    <property type="entry name" value="Collagen"/>
</dbReference>
<keyword evidence="1" id="KW-0677">Repeat</keyword>
<dbReference type="PANTHER" id="PTHR24637:SF377">
    <property type="entry name" value="COLLAGEN TYPE IX ALPHA 1 CHAIN"/>
    <property type="match status" value="1"/>
</dbReference>
<dbReference type="Proteomes" id="UP000095285">
    <property type="component" value="Unassembled WGS sequence"/>
</dbReference>
<dbReference type="STRING" id="7209.A0A1I7VDQ2"/>
<dbReference type="Pfam" id="PF01391">
    <property type="entry name" value="Collagen"/>
    <property type="match status" value="1"/>
</dbReference>
<accession>A0A1I7VDQ2</accession>
<reference evidence="3" key="1">
    <citation type="submission" date="2012-04" db="EMBL/GenBank/DDBJ databases">
        <title>The Genome Sequence of Loa loa.</title>
        <authorList>
            <consortium name="The Broad Institute Genome Sequencing Platform"/>
            <consortium name="Broad Institute Genome Sequencing Center for Infectious Disease"/>
            <person name="Nutman T.B."/>
            <person name="Fink D.L."/>
            <person name="Russ C."/>
            <person name="Young S."/>
            <person name="Zeng Q."/>
            <person name="Gargeya S."/>
            <person name="Alvarado L."/>
            <person name="Berlin A."/>
            <person name="Chapman S.B."/>
            <person name="Chen Z."/>
            <person name="Freedman E."/>
            <person name="Gellesch M."/>
            <person name="Goldberg J."/>
            <person name="Griggs A."/>
            <person name="Gujja S."/>
            <person name="Heilman E.R."/>
            <person name="Heiman D."/>
            <person name="Howarth C."/>
            <person name="Mehta T."/>
            <person name="Neiman D."/>
            <person name="Pearson M."/>
            <person name="Roberts A."/>
            <person name="Saif S."/>
            <person name="Shea T."/>
            <person name="Shenoy N."/>
            <person name="Sisk P."/>
            <person name="Stolte C."/>
            <person name="Sykes S."/>
            <person name="White J."/>
            <person name="Yandava C."/>
            <person name="Haas B."/>
            <person name="Henn M.R."/>
            <person name="Nusbaum C."/>
            <person name="Birren B."/>
        </authorList>
    </citation>
    <scope>NUCLEOTIDE SEQUENCE [LARGE SCALE GENOMIC DNA]</scope>
</reference>
<protein>
    <submittedName>
        <fullName evidence="4">Collagen triple helix repeat protein</fullName>
    </submittedName>
</protein>
<evidence type="ECO:0000256" key="2">
    <source>
        <dbReference type="SAM" id="MobiDB-lite"/>
    </source>
</evidence>
<keyword evidence="3" id="KW-1185">Reference proteome</keyword>
<evidence type="ECO:0000313" key="3">
    <source>
        <dbReference type="Proteomes" id="UP000095285"/>
    </source>
</evidence>
<reference evidence="4" key="2">
    <citation type="submission" date="2016-11" db="UniProtKB">
        <authorList>
            <consortium name="WormBaseParasite"/>
        </authorList>
    </citation>
    <scope>IDENTIFICATION</scope>
</reference>
<sequence length="260" mass="27501">MIQCPEGPRGPSGQPGVNGENDEDGLDGKPGIPGFLLGDTSDEENCVLCPPGPLDLPGNSGVPGLRGPAGLPGAPGRNGRAGPPGLPGPMGESGAPGPTGKPGLPGPSGKNRTVSRYLKPELFGQPKKIGPSDELVILGEKSESIQQNSVKVMSKEEIGDEFEKSGQPEMDGNVNISTTIYCPCSSRPPLHPTSQSASLNPETQKSEKPVKVTVNPLTKQGQRYKAETDNKEEDEAAQLITERQLKRLSEWIKRWRIVSD</sequence>
<feature type="compositionally biased region" description="Polar residues" evidence="2">
    <location>
        <begin position="192"/>
        <end position="203"/>
    </location>
</feature>
<dbReference type="AlphaFoldDB" id="A0A1I7VDQ2"/>
<feature type="region of interest" description="Disordered" evidence="2">
    <location>
        <begin position="147"/>
        <end position="174"/>
    </location>
</feature>
<name>A0A1I7VDQ2_LOALO</name>
<dbReference type="WBParaSite" id="EN70_1414">
    <property type="protein sequence ID" value="EN70_1414"/>
    <property type="gene ID" value="EN70_1414"/>
</dbReference>
<organism evidence="3 4">
    <name type="scientific">Loa loa</name>
    <name type="common">Eye worm</name>
    <name type="synonym">Filaria loa</name>
    <dbReference type="NCBI Taxonomy" id="7209"/>
    <lineage>
        <taxon>Eukaryota</taxon>
        <taxon>Metazoa</taxon>
        <taxon>Ecdysozoa</taxon>
        <taxon>Nematoda</taxon>
        <taxon>Chromadorea</taxon>
        <taxon>Rhabditida</taxon>
        <taxon>Spirurina</taxon>
        <taxon>Spiruromorpha</taxon>
        <taxon>Filarioidea</taxon>
        <taxon>Onchocercidae</taxon>
        <taxon>Loa</taxon>
    </lineage>
</organism>
<feature type="compositionally biased region" description="Basic and acidic residues" evidence="2">
    <location>
        <begin position="153"/>
        <end position="166"/>
    </location>
</feature>
<evidence type="ECO:0000256" key="1">
    <source>
        <dbReference type="ARBA" id="ARBA00022737"/>
    </source>
</evidence>
<feature type="region of interest" description="Disordered" evidence="2">
    <location>
        <begin position="186"/>
        <end position="235"/>
    </location>
</feature>
<evidence type="ECO:0000313" key="4">
    <source>
        <dbReference type="WBParaSite" id="EN70_1414"/>
    </source>
</evidence>
<feature type="compositionally biased region" description="Low complexity" evidence="2">
    <location>
        <begin position="63"/>
        <end position="83"/>
    </location>
</feature>
<dbReference type="eggNOG" id="KOG3544">
    <property type="taxonomic scope" value="Eukaryota"/>
</dbReference>
<dbReference type="PANTHER" id="PTHR24637">
    <property type="entry name" value="COLLAGEN"/>
    <property type="match status" value="1"/>
</dbReference>
<feature type="region of interest" description="Disordered" evidence="2">
    <location>
        <begin position="1"/>
        <end position="112"/>
    </location>
</feature>
<proteinExistence type="predicted"/>